<evidence type="ECO:0000256" key="6">
    <source>
        <dbReference type="SAM" id="SignalP"/>
    </source>
</evidence>
<dbReference type="PANTHER" id="PTHR38776:SF1">
    <property type="entry name" value="MLTA-INTERACTING PROTEIN-RELATED"/>
    <property type="match status" value="1"/>
</dbReference>
<keyword evidence="3 6" id="KW-0732">Signal</keyword>
<keyword evidence="4" id="KW-0472">Membrane</keyword>
<dbReference type="RefSeq" id="WP_377301196.1">
    <property type="nucleotide sequence ID" value="NZ_CP180191.1"/>
</dbReference>
<protein>
    <submittedName>
        <fullName evidence="7">MipA/OmpV family protein</fullName>
    </submittedName>
</protein>
<evidence type="ECO:0000256" key="5">
    <source>
        <dbReference type="ARBA" id="ARBA00023237"/>
    </source>
</evidence>
<comment type="caution">
    <text evidence="7">The sequence shown here is derived from an EMBL/GenBank/DDBJ whole genome shotgun (WGS) entry which is preliminary data.</text>
</comment>
<proteinExistence type="inferred from homology"/>
<dbReference type="Proteomes" id="UP001595556">
    <property type="component" value="Unassembled WGS sequence"/>
</dbReference>
<dbReference type="EMBL" id="JBHRTI010000003">
    <property type="protein sequence ID" value="MFC3146739.1"/>
    <property type="molecule type" value="Genomic_DNA"/>
</dbReference>
<dbReference type="Pfam" id="PF06629">
    <property type="entry name" value="MipA"/>
    <property type="match status" value="1"/>
</dbReference>
<evidence type="ECO:0000256" key="4">
    <source>
        <dbReference type="ARBA" id="ARBA00023136"/>
    </source>
</evidence>
<accession>A0ABV7H2S1</accession>
<sequence>MTPLPQRTRLRVSAPLALSLSIGLLPALQAQTVAVPDAPDTGYTLSLGAIGVYTPSYEGARSSRARVFPSVVAATSGGGFISGRLDAGWNFSKDESLDYGLIVAPALPQEEKDDPALRGMGDIGWRATAGAFVTYRPAKILSVRTAVRYGMGRERDGATVAASAGVGYPIGPGRFVSASVGALWANQSYKQSYFGVTPEQAARTGYRVYAPSAGLVDTRLTLSSFGGIDRHWGYFINLTASRLQGDAKSGPLVQERTQTSALVGLNYRFR</sequence>
<organism evidence="7 8">
    <name type="scientific">Piscinibacterium candidicorallinum</name>
    <dbReference type="NCBI Taxonomy" id="1793872"/>
    <lineage>
        <taxon>Bacteria</taxon>
        <taxon>Pseudomonadati</taxon>
        <taxon>Pseudomonadota</taxon>
        <taxon>Betaproteobacteria</taxon>
        <taxon>Burkholderiales</taxon>
        <taxon>Piscinibacterium</taxon>
    </lineage>
</organism>
<reference evidence="8" key="1">
    <citation type="journal article" date="2019" name="Int. J. Syst. Evol. Microbiol.">
        <title>The Global Catalogue of Microorganisms (GCM) 10K type strain sequencing project: providing services to taxonomists for standard genome sequencing and annotation.</title>
        <authorList>
            <consortium name="The Broad Institute Genomics Platform"/>
            <consortium name="The Broad Institute Genome Sequencing Center for Infectious Disease"/>
            <person name="Wu L."/>
            <person name="Ma J."/>
        </authorList>
    </citation>
    <scope>NUCLEOTIDE SEQUENCE [LARGE SCALE GENOMIC DNA]</scope>
    <source>
        <strain evidence="8">KCTC 52168</strain>
    </source>
</reference>
<comment type="similarity">
    <text evidence="2">Belongs to the MipA/OmpV family.</text>
</comment>
<dbReference type="InterPro" id="IPR010583">
    <property type="entry name" value="MipA"/>
</dbReference>
<dbReference type="PANTHER" id="PTHR38776">
    <property type="entry name" value="MLTA-INTERACTING PROTEIN-RELATED"/>
    <property type="match status" value="1"/>
</dbReference>
<gene>
    <name evidence="7" type="ORF">ACFOEN_03680</name>
</gene>
<feature type="chain" id="PRO_5046909597" evidence="6">
    <location>
        <begin position="31"/>
        <end position="270"/>
    </location>
</feature>
<feature type="signal peptide" evidence="6">
    <location>
        <begin position="1"/>
        <end position="30"/>
    </location>
</feature>
<keyword evidence="8" id="KW-1185">Reference proteome</keyword>
<name>A0ABV7H2S1_9BURK</name>
<evidence type="ECO:0000313" key="7">
    <source>
        <dbReference type="EMBL" id="MFC3146739.1"/>
    </source>
</evidence>
<evidence type="ECO:0000256" key="3">
    <source>
        <dbReference type="ARBA" id="ARBA00022729"/>
    </source>
</evidence>
<evidence type="ECO:0000256" key="1">
    <source>
        <dbReference type="ARBA" id="ARBA00004442"/>
    </source>
</evidence>
<evidence type="ECO:0000313" key="8">
    <source>
        <dbReference type="Proteomes" id="UP001595556"/>
    </source>
</evidence>
<comment type="subcellular location">
    <subcellularLocation>
        <location evidence="1">Cell outer membrane</location>
    </subcellularLocation>
</comment>
<keyword evidence="5" id="KW-0998">Cell outer membrane</keyword>
<evidence type="ECO:0000256" key="2">
    <source>
        <dbReference type="ARBA" id="ARBA00005722"/>
    </source>
</evidence>